<comment type="caution">
    <text evidence="2">The sequence shown here is derived from an EMBL/GenBank/DDBJ whole genome shotgun (WGS) entry which is preliminary data.</text>
</comment>
<organism evidence="2 3">
    <name type="scientific">Candidatus Manganitrophus noduliformans</name>
    <dbReference type="NCBI Taxonomy" id="2606439"/>
    <lineage>
        <taxon>Bacteria</taxon>
        <taxon>Pseudomonadati</taxon>
        <taxon>Nitrospirota</taxon>
        <taxon>Nitrospiria</taxon>
        <taxon>Candidatus Troglogloeales</taxon>
        <taxon>Candidatus Manganitrophaceae</taxon>
        <taxon>Candidatus Manganitrophus</taxon>
    </lineage>
</organism>
<dbReference type="EMBL" id="VTOW01000002">
    <property type="protein sequence ID" value="NKE71150.1"/>
    <property type="molecule type" value="Genomic_DNA"/>
</dbReference>
<gene>
    <name evidence="2" type="ORF">MNODULE_10420</name>
</gene>
<evidence type="ECO:0000313" key="3">
    <source>
        <dbReference type="Proteomes" id="UP000534783"/>
    </source>
</evidence>
<name>A0A7X6DPU4_9BACT</name>
<protein>
    <submittedName>
        <fullName evidence="2">PilZ domain-containing protein</fullName>
    </submittedName>
</protein>
<proteinExistence type="predicted"/>
<dbReference type="AlphaFoldDB" id="A0A7X6DPU4"/>
<evidence type="ECO:0000259" key="1">
    <source>
        <dbReference type="Pfam" id="PF07238"/>
    </source>
</evidence>
<dbReference type="GO" id="GO:0035438">
    <property type="term" value="F:cyclic-di-GMP binding"/>
    <property type="evidence" value="ECO:0007669"/>
    <property type="project" value="InterPro"/>
</dbReference>
<dbReference type="Pfam" id="PF07238">
    <property type="entry name" value="PilZ"/>
    <property type="match status" value="1"/>
</dbReference>
<keyword evidence="3" id="KW-1185">Reference proteome</keyword>
<accession>A0A7X6DPU4</accession>
<sequence>MLDVKKPRGKKMSSLTLNDMAQKAIFNPPRENKRVVFNEEILLWKGTSLQTKKPPRSAIIGRAKNISNGGVCLVTKTKLEINQFLRMTFKLKSVPINIPTLVEVRWVEKVSDSYFRVGARFIY</sequence>
<evidence type="ECO:0000313" key="2">
    <source>
        <dbReference type="EMBL" id="NKE71150.1"/>
    </source>
</evidence>
<dbReference type="InterPro" id="IPR009875">
    <property type="entry name" value="PilZ_domain"/>
</dbReference>
<feature type="domain" description="PilZ" evidence="1">
    <location>
        <begin position="56"/>
        <end position="121"/>
    </location>
</feature>
<dbReference type="Proteomes" id="UP000534783">
    <property type="component" value="Unassembled WGS sequence"/>
</dbReference>
<reference evidence="2 3" key="1">
    <citation type="journal article" date="2020" name="Nature">
        <title>Bacterial chemolithoautotrophy via manganese oxidation.</title>
        <authorList>
            <person name="Yu H."/>
            <person name="Leadbetter J.R."/>
        </authorList>
    </citation>
    <scope>NUCLEOTIDE SEQUENCE [LARGE SCALE GENOMIC DNA]</scope>
    <source>
        <strain evidence="2 3">Mn-1</strain>
    </source>
</reference>
<dbReference type="Gene3D" id="2.40.10.220">
    <property type="entry name" value="predicted glycosyltransferase like domains"/>
    <property type="match status" value="1"/>
</dbReference>